<dbReference type="PANTHER" id="PTHR43651:SF3">
    <property type="entry name" value="1,4-ALPHA-GLUCAN-BRANCHING ENZYME"/>
    <property type="match status" value="1"/>
</dbReference>
<dbReference type="InterPro" id="IPR044143">
    <property type="entry name" value="GlgB_N_E_set_prok"/>
</dbReference>
<dbReference type="SUPFAM" id="SSF81296">
    <property type="entry name" value="E set domains"/>
    <property type="match status" value="2"/>
</dbReference>
<keyword evidence="6 10" id="KW-0328">Glycosyltransferase</keyword>
<dbReference type="InterPro" id="IPR004193">
    <property type="entry name" value="Glyco_hydro_13_N"/>
</dbReference>
<evidence type="ECO:0000313" key="13">
    <source>
        <dbReference type="Proteomes" id="UP001158049"/>
    </source>
</evidence>
<reference evidence="12 13" key="1">
    <citation type="submission" date="2017-05" db="EMBL/GenBank/DDBJ databases">
        <authorList>
            <person name="Varghese N."/>
            <person name="Submissions S."/>
        </authorList>
    </citation>
    <scope>NUCLEOTIDE SEQUENCE [LARGE SCALE GENOMIC DNA]</scope>
    <source>
        <strain evidence="12 13">DSM 26001</strain>
    </source>
</reference>
<comment type="catalytic activity">
    <reaction evidence="1 10">
        <text>Transfers a segment of a (1-&gt;4)-alpha-D-glucan chain to a primary hydroxy group in a similar glucan chain.</text>
        <dbReference type="EC" id="2.4.1.18"/>
    </reaction>
</comment>
<dbReference type="EMBL" id="FXUL01000011">
    <property type="protein sequence ID" value="SMP66014.1"/>
    <property type="molecule type" value="Genomic_DNA"/>
</dbReference>
<organism evidence="12 13">
    <name type="scientific">Noviherbaspirillum suwonense</name>
    <dbReference type="NCBI Taxonomy" id="1224511"/>
    <lineage>
        <taxon>Bacteria</taxon>
        <taxon>Pseudomonadati</taxon>
        <taxon>Pseudomonadota</taxon>
        <taxon>Betaproteobacteria</taxon>
        <taxon>Burkholderiales</taxon>
        <taxon>Oxalobacteraceae</taxon>
        <taxon>Noviherbaspirillum</taxon>
    </lineage>
</organism>
<dbReference type="InterPro" id="IPR013780">
    <property type="entry name" value="Glyco_hydro_b"/>
</dbReference>
<evidence type="ECO:0000256" key="2">
    <source>
        <dbReference type="ARBA" id="ARBA00002953"/>
    </source>
</evidence>
<keyword evidence="9 10" id="KW-0119">Carbohydrate metabolism</keyword>
<dbReference type="CDD" id="cd11322">
    <property type="entry name" value="AmyAc_Glg_BE"/>
    <property type="match status" value="1"/>
</dbReference>
<comment type="similarity">
    <text evidence="4 10">Belongs to the glycosyl hydrolase 13 family. GlgB subfamily.</text>
</comment>
<dbReference type="SUPFAM" id="SSF51011">
    <property type="entry name" value="Glycosyl hydrolase domain"/>
    <property type="match status" value="1"/>
</dbReference>
<evidence type="ECO:0000256" key="4">
    <source>
        <dbReference type="ARBA" id="ARBA00009000"/>
    </source>
</evidence>
<evidence type="ECO:0000256" key="3">
    <source>
        <dbReference type="ARBA" id="ARBA00004964"/>
    </source>
</evidence>
<dbReference type="InterPro" id="IPR013783">
    <property type="entry name" value="Ig-like_fold"/>
</dbReference>
<dbReference type="Pfam" id="PF22019">
    <property type="entry name" value="GlgB_N"/>
    <property type="match status" value="1"/>
</dbReference>
<comment type="subunit">
    <text evidence="10">Monomer.</text>
</comment>
<dbReference type="NCBIfam" id="NF003811">
    <property type="entry name" value="PRK05402.1"/>
    <property type="match status" value="1"/>
</dbReference>
<dbReference type="InterPro" id="IPR054169">
    <property type="entry name" value="GlgB_N"/>
</dbReference>
<evidence type="ECO:0000256" key="5">
    <source>
        <dbReference type="ARBA" id="ARBA00022600"/>
    </source>
</evidence>
<evidence type="ECO:0000256" key="8">
    <source>
        <dbReference type="ARBA" id="ARBA00023056"/>
    </source>
</evidence>
<dbReference type="SMART" id="SM00642">
    <property type="entry name" value="Aamy"/>
    <property type="match status" value="1"/>
</dbReference>
<dbReference type="Gene3D" id="3.20.20.80">
    <property type="entry name" value="Glycosidases"/>
    <property type="match status" value="1"/>
</dbReference>
<keyword evidence="7 10" id="KW-0808">Transferase</keyword>
<dbReference type="InterPro" id="IPR006407">
    <property type="entry name" value="GlgB"/>
</dbReference>
<feature type="domain" description="Glycosyl hydrolase family 13 catalytic" evidence="11">
    <location>
        <begin position="271"/>
        <end position="627"/>
    </location>
</feature>
<dbReference type="Gene3D" id="2.60.40.1180">
    <property type="entry name" value="Golgi alpha-mannosidase II"/>
    <property type="match status" value="1"/>
</dbReference>
<dbReference type="InterPro" id="IPR006048">
    <property type="entry name" value="A-amylase/branching_C"/>
</dbReference>
<comment type="function">
    <text evidence="2 10">Catalyzes the formation of the alpha-1,6-glucosidic linkages in glycogen by scission of a 1,4-alpha-linked oligosaccharide from growing alpha-1,4-glucan chains and the subsequent attachment of the oligosaccharide to the alpha-1,6 position.</text>
</comment>
<dbReference type="NCBIfam" id="TIGR01515">
    <property type="entry name" value="branching_enzym"/>
    <property type="match status" value="1"/>
</dbReference>
<dbReference type="NCBIfam" id="NF008967">
    <property type="entry name" value="PRK12313.1"/>
    <property type="match status" value="1"/>
</dbReference>
<evidence type="ECO:0000256" key="10">
    <source>
        <dbReference type="HAMAP-Rule" id="MF_00685"/>
    </source>
</evidence>
<dbReference type="InterPro" id="IPR006047">
    <property type="entry name" value="GH13_cat_dom"/>
</dbReference>
<dbReference type="PIRSF" id="PIRSF000463">
    <property type="entry name" value="GlgB"/>
    <property type="match status" value="1"/>
</dbReference>
<protein>
    <recommendedName>
        <fullName evidence="10">1,4-alpha-glucan branching enzyme GlgB</fullName>
        <ecNumber evidence="10">2.4.1.18</ecNumber>
    </recommendedName>
    <alternativeName>
        <fullName evidence="10">1,4-alpha-D-glucan:1,4-alpha-D-glucan 6-glucosyl-transferase</fullName>
    </alternativeName>
    <alternativeName>
        <fullName evidence="10">Alpha-(1-&gt;4)-glucan branching enzyme</fullName>
    </alternativeName>
    <alternativeName>
        <fullName evidence="10">Glycogen branching enzyme</fullName>
        <shortName evidence="10">BE</shortName>
    </alternativeName>
</protein>
<evidence type="ECO:0000259" key="11">
    <source>
        <dbReference type="SMART" id="SM00642"/>
    </source>
</evidence>
<evidence type="ECO:0000256" key="6">
    <source>
        <dbReference type="ARBA" id="ARBA00022676"/>
    </source>
</evidence>
<evidence type="ECO:0000256" key="1">
    <source>
        <dbReference type="ARBA" id="ARBA00000826"/>
    </source>
</evidence>
<comment type="pathway">
    <text evidence="3 10">Glycan biosynthesis; glycogen biosynthesis.</text>
</comment>
<evidence type="ECO:0000256" key="7">
    <source>
        <dbReference type="ARBA" id="ARBA00022679"/>
    </source>
</evidence>
<keyword evidence="8 10" id="KW-0320">Glycogen biosynthesis</keyword>
<dbReference type="HAMAP" id="MF_00685">
    <property type="entry name" value="GlgB"/>
    <property type="match status" value="1"/>
</dbReference>
<feature type="active site" description="Proton donor" evidence="10">
    <location>
        <position position="483"/>
    </location>
</feature>
<keyword evidence="5 10" id="KW-0321">Glycogen metabolism</keyword>
<dbReference type="InterPro" id="IPR017853">
    <property type="entry name" value="GH"/>
</dbReference>
<keyword evidence="13" id="KW-1185">Reference proteome</keyword>
<dbReference type="Pfam" id="PF02806">
    <property type="entry name" value="Alpha-amylase_C"/>
    <property type="match status" value="1"/>
</dbReference>
<evidence type="ECO:0000256" key="9">
    <source>
        <dbReference type="ARBA" id="ARBA00023277"/>
    </source>
</evidence>
<dbReference type="Pfam" id="PF02922">
    <property type="entry name" value="CBM_48"/>
    <property type="match status" value="1"/>
</dbReference>
<evidence type="ECO:0000313" key="12">
    <source>
        <dbReference type="EMBL" id="SMP66014.1"/>
    </source>
</evidence>
<comment type="caution">
    <text evidence="12">The sequence shown here is derived from an EMBL/GenBank/DDBJ whole genome shotgun (WGS) entry which is preliminary data.</text>
</comment>
<dbReference type="SUPFAM" id="SSF51445">
    <property type="entry name" value="(Trans)glycosidases"/>
    <property type="match status" value="1"/>
</dbReference>
<dbReference type="PANTHER" id="PTHR43651">
    <property type="entry name" value="1,4-ALPHA-GLUCAN-BRANCHING ENZYME"/>
    <property type="match status" value="1"/>
</dbReference>
<dbReference type="CDD" id="cd02855">
    <property type="entry name" value="E_set_GBE_prok_N"/>
    <property type="match status" value="1"/>
</dbReference>
<gene>
    <name evidence="10" type="primary">glgB</name>
    <name evidence="12" type="ORF">SAMN06295970_11199</name>
</gene>
<dbReference type="InterPro" id="IPR014756">
    <property type="entry name" value="Ig_E-set"/>
</dbReference>
<feature type="active site" description="Nucleophile" evidence="10">
    <location>
        <position position="430"/>
    </location>
</feature>
<dbReference type="Gene3D" id="2.60.40.10">
    <property type="entry name" value="Immunoglobulins"/>
    <property type="match status" value="2"/>
</dbReference>
<dbReference type="Proteomes" id="UP001158049">
    <property type="component" value="Unassembled WGS sequence"/>
</dbReference>
<sequence>MQQETEQERRAIVSAGEGQIPTHLIDALAEGRAQDPFSLLGPHMAGRRLQIRTWQPGAQRVHVIGLRGGMLGELARIDERGMFAGTPARMRPGQAYRLRITWNDAEGRETIYETEDPYSFGLLLDDHELGLLSGGVHYRLGRCLGAQPMTINGVAGTRFAVWAPTAQRVSVVGDFNLWDGRRHPMRLRHEAGIWELFIPRITVGERYKYELLSASGQLLPQKADPVARATEVPPSTSSIVAPVQVHVWQDEAWMAARPSRETPNAPISIYEMHAGSWQREASDSNRSLTWDELGDRLIPYVTDLGFTHVQMLPVMEHPFGGSWGYQPLAQFAPTARFGPPEAFARFVDRCHAAGLGVLLDWVPAHFPSDAHGIARFDGTAQYEHEDPREGFHHDWNTLIYNFGRNEVRDFLISGALEWLEEYHIDGLRVDAVASMLYRDYSRKHGEWVPNIHGGRENLEAVAFLRELNRVVAERCPGALMIAEESTSWPGVTAPLDQGGLGFAYKWNMGWMHDTLEYIERDSLFRRYHHGELMHSISYAWSERYVLPVSHDEVVYGKHSLLGKMPGDEWQKRANLRAYLGFMWTHPGKKLLFMGSELGQWEEWDHDGTLPWHLLDDERHLGIHTLVRDLNHVYAAEPSMHSADADPRGFAWVVQDDFDNSVYAYLRRGDAAVGDEPLLVVLNMTPVVRHDYRVGVPGVEGLGMSAWRTILNTDAAVYGGSNVGNPETLIAQDHPSHGYSQSLSMTLPPLSAMILKRST</sequence>
<accession>A0ABY1QDL4</accession>
<proteinExistence type="inferred from homology"/>
<name>A0ABY1QDL4_9BURK</name>
<dbReference type="InterPro" id="IPR037439">
    <property type="entry name" value="Branching_enzy"/>
</dbReference>
<dbReference type="EC" id="2.4.1.18" evidence="10"/>
<dbReference type="RefSeq" id="WP_283443130.1">
    <property type="nucleotide sequence ID" value="NZ_FXUL01000011.1"/>
</dbReference>